<evidence type="ECO:0000313" key="3">
    <source>
        <dbReference type="EMBL" id="MQT18339.1"/>
    </source>
</evidence>
<organism evidence="3 4">
    <name type="scientific">Sandarakinorhabdus fusca</name>
    <dbReference type="NCBI Taxonomy" id="1439888"/>
    <lineage>
        <taxon>Bacteria</taxon>
        <taxon>Pseudomonadati</taxon>
        <taxon>Pseudomonadota</taxon>
        <taxon>Alphaproteobacteria</taxon>
        <taxon>Sphingomonadales</taxon>
        <taxon>Sphingosinicellaceae</taxon>
        <taxon>Sandarakinorhabdus</taxon>
    </lineage>
</organism>
<dbReference type="EMBL" id="WIOL01000006">
    <property type="protein sequence ID" value="MQT18339.1"/>
    <property type="molecule type" value="Genomic_DNA"/>
</dbReference>
<feature type="signal peptide" evidence="2">
    <location>
        <begin position="1"/>
        <end position="21"/>
    </location>
</feature>
<keyword evidence="4" id="KW-1185">Reference proteome</keyword>
<dbReference type="InterPro" id="IPR008325">
    <property type="entry name" value="EipA-like"/>
</dbReference>
<protein>
    <submittedName>
        <fullName evidence="3">DUF1134 domain-containing protein</fullName>
    </submittedName>
</protein>
<feature type="region of interest" description="Disordered" evidence="1">
    <location>
        <begin position="34"/>
        <end position="61"/>
    </location>
</feature>
<name>A0A7C9KJU8_9SPHN</name>
<accession>A0A7C9KJU8</accession>
<keyword evidence="2" id="KW-0732">Signal</keyword>
<evidence type="ECO:0000256" key="2">
    <source>
        <dbReference type="SAM" id="SignalP"/>
    </source>
</evidence>
<evidence type="ECO:0000256" key="1">
    <source>
        <dbReference type="SAM" id="MobiDB-lite"/>
    </source>
</evidence>
<comment type="caution">
    <text evidence="3">The sequence shown here is derived from an EMBL/GenBank/DDBJ whole genome shotgun (WGS) entry which is preliminary data.</text>
</comment>
<gene>
    <name evidence="3" type="ORF">F3168_13875</name>
</gene>
<proteinExistence type="predicted"/>
<dbReference type="OrthoDB" id="9796051at2"/>
<evidence type="ECO:0000313" key="4">
    <source>
        <dbReference type="Proteomes" id="UP000481327"/>
    </source>
</evidence>
<dbReference type="AlphaFoldDB" id="A0A7C9KJU8"/>
<dbReference type="Proteomes" id="UP000481327">
    <property type="component" value="Unassembled WGS sequence"/>
</dbReference>
<sequence>MRMRTLAIAMVMVAAPSAAQPALPYAVPNSAAPVAGAATSPDAATAAGPDAATAAGPDAAAQTAAEADATLQHAPKDGVTFAEDDVLGAAEEVFGKGAKGLAEIVQRSFKQYGQPNAYIVGREAGGAFVVGVRYGSGTLHHKIEGQRPVYWTGPSVGFDVGGDGSKVFALVYNLDDGEDLFRRYPAAEGKAYLVGGFAANYLQRDNVIIVPIKLGLGWRLGLNAGYLNFTKKGTANPF</sequence>
<feature type="chain" id="PRO_5028959315" evidence="2">
    <location>
        <begin position="22"/>
        <end position="238"/>
    </location>
</feature>
<reference evidence="3 4" key="1">
    <citation type="submission" date="2019-09" db="EMBL/GenBank/DDBJ databases">
        <title>Polymorphobacter sp. isolated from a lake in China.</title>
        <authorList>
            <person name="Liu Z."/>
        </authorList>
    </citation>
    <scope>NUCLEOTIDE SEQUENCE [LARGE SCALE GENOMIC DNA]</scope>
    <source>
        <strain evidence="3 4">D40P</strain>
    </source>
</reference>
<dbReference type="Pfam" id="PF06577">
    <property type="entry name" value="EipA"/>
    <property type="match status" value="1"/>
</dbReference>